<feature type="domain" description="ABC transmembrane type-1" evidence="8">
    <location>
        <begin position="94"/>
        <end position="295"/>
    </location>
</feature>
<keyword evidence="3" id="KW-1003">Cell membrane</keyword>
<keyword evidence="4 7" id="KW-0812">Transmembrane</keyword>
<evidence type="ECO:0000256" key="7">
    <source>
        <dbReference type="RuleBase" id="RU363032"/>
    </source>
</evidence>
<evidence type="ECO:0000256" key="4">
    <source>
        <dbReference type="ARBA" id="ARBA00022692"/>
    </source>
</evidence>
<feature type="transmembrane region" description="Helical" evidence="7">
    <location>
        <begin position="226"/>
        <end position="252"/>
    </location>
</feature>
<feature type="transmembrane region" description="Helical" evidence="7">
    <location>
        <begin position="12"/>
        <end position="30"/>
    </location>
</feature>
<dbReference type="Proteomes" id="UP000509367">
    <property type="component" value="Chromosome"/>
</dbReference>
<name>A0A6N1VDZ4_9HYPH</name>
<organism evidence="9 10">
    <name type="scientific">Oricola thermophila</name>
    <dbReference type="NCBI Taxonomy" id="2742145"/>
    <lineage>
        <taxon>Bacteria</taxon>
        <taxon>Pseudomonadati</taxon>
        <taxon>Pseudomonadota</taxon>
        <taxon>Alphaproteobacteria</taxon>
        <taxon>Hyphomicrobiales</taxon>
        <taxon>Ahrensiaceae</taxon>
        <taxon>Oricola</taxon>
    </lineage>
</organism>
<feature type="transmembrane region" description="Helical" evidence="7">
    <location>
        <begin position="272"/>
        <end position="295"/>
    </location>
</feature>
<comment type="subcellular location">
    <subcellularLocation>
        <location evidence="1 7">Cell membrane</location>
        <topology evidence="1 7">Multi-pass membrane protein</topology>
    </subcellularLocation>
</comment>
<evidence type="ECO:0000256" key="2">
    <source>
        <dbReference type="ARBA" id="ARBA00022448"/>
    </source>
</evidence>
<evidence type="ECO:0000256" key="6">
    <source>
        <dbReference type="ARBA" id="ARBA00023136"/>
    </source>
</evidence>
<keyword evidence="2 7" id="KW-0813">Transport</keyword>
<gene>
    <name evidence="9" type="ORF">HTY61_12000</name>
</gene>
<dbReference type="InterPro" id="IPR045621">
    <property type="entry name" value="BPD_transp_1_N"/>
</dbReference>
<accession>A0A6N1VDZ4</accession>
<keyword evidence="5 7" id="KW-1133">Transmembrane helix</keyword>
<dbReference type="PANTHER" id="PTHR43163">
    <property type="entry name" value="DIPEPTIDE TRANSPORT SYSTEM PERMEASE PROTEIN DPPB-RELATED"/>
    <property type="match status" value="1"/>
</dbReference>
<dbReference type="GO" id="GO:0005886">
    <property type="term" value="C:plasma membrane"/>
    <property type="evidence" value="ECO:0007669"/>
    <property type="project" value="UniProtKB-SubCell"/>
</dbReference>
<dbReference type="RefSeq" id="WP_175277018.1">
    <property type="nucleotide sequence ID" value="NZ_CP054836.1"/>
</dbReference>
<reference evidence="9 10" key="1">
    <citation type="submission" date="2020-06" db="EMBL/GenBank/DDBJ databases">
        <title>Oricola thermophila sp. nov. isolated from a tidal sediments.</title>
        <authorList>
            <person name="Kwon K.K."/>
            <person name="Yang S.-H."/>
            <person name="Park M.-J."/>
        </authorList>
    </citation>
    <scope>NUCLEOTIDE SEQUENCE [LARGE SCALE GENOMIC DNA]</scope>
    <source>
        <strain evidence="9 10">MEBiC13590</strain>
    </source>
</reference>
<keyword evidence="10" id="KW-1185">Reference proteome</keyword>
<proteinExistence type="inferred from homology"/>
<protein>
    <submittedName>
        <fullName evidence="9">ABC transporter permease</fullName>
    </submittedName>
</protein>
<dbReference type="EMBL" id="CP054836">
    <property type="protein sequence ID" value="QKV19126.1"/>
    <property type="molecule type" value="Genomic_DNA"/>
</dbReference>
<feature type="transmembrane region" description="Helical" evidence="7">
    <location>
        <begin position="100"/>
        <end position="119"/>
    </location>
</feature>
<dbReference type="Gene3D" id="1.10.3720.10">
    <property type="entry name" value="MetI-like"/>
    <property type="match status" value="1"/>
</dbReference>
<dbReference type="GO" id="GO:0055085">
    <property type="term" value="P:transmembrane transport"/>
    <property type="evidence" value="ECO:0007669"/>
    <property type="project" value="InterPro"/>
</dbReference>
<dbReference type="InterPro" id="IPR000515">
    <property type="entry name" value="MetI-like"/>
</dbReference>
<evidence type="ECO:0000313" key="10">
    <source>
        <dbReference type="Proteomes" id="UP000509367"/>
    </source>
</evidence>
<sequence length="305" mass="33688">MVRFVINRISWSLLTLFMVVSFVFFLARLSGDPVRLMLPDQATQADVEAMREALGFNRPLFAQYSDFIFHAAQGDLGMSLRHGQPAIDLVLERLPATLELAVSSFAIGFAVALGLAVWGEISRSRRLRNTLLWAATIRQAIPPYLFGVLMIMLFSVYLSLLPAMGRNTLAGYVIPILTISTYEIALYLRLLNASFDETRSLDWVKTALAKGVTRRRVVLSHMLPNALLPVITVAGINLGVLVGGIVVLEIVFNWPGIGRLIVQGVVQRDYPVVQAGVVVTATVFIVINLGVDILYRVLDPRVRLA</sequence>
<dbReference type="Pfam" id="PF00528">
    <property type="entry name" value="BPD_transp_1"/>
    <property type="match status" value="1"/>
</dbReference>
<dbReference type="SUPFAM" id="SSF161098">
    <property type="entry name" value="MetI-like"/>
    <property type="match status" value="1"/>
</dbReference>
<evidence type="ECO:0000256" key="3">
    <source>
        <dbReference type="ARBA" id="ARBA00022475"/>
    </source>
</evidence>
<dbReference type="CDD" id="cd06261">
    <property type="entry name" value="TM_PBP2"/>
    <property type="match status" value="1"/>
</dbReference>
<dbReference type="PANTHER" id="PTHR43163:SF6">
    <property type="entry name" value="DIPEPTIDE TRANSPORT SYSTEM PERMEASE PROTEIN DPPB-RELATED"/>
    <property type="match status" value="1"/>
</dbReference>
<comment type="similarity">
    <text evidence="7">Belongs to the binding-protein-dependent transport system permease family.</text>
</comment>
<evidence type="ECO:0000313" key="9">
    <source>
        <dbReference type="EMBL" id="QKV19126.1"/>
    </source>
</evidence>
<dbReference type="Pfam" id="PF19300">
    <property type="entry name" value="BPD_transp_1_N"/>
    <property type="match status" value="1"/>
</dbReference>
<evidence type="ECO:0000259" key="8">
    <source>
        <dbReference type="PROSITE" id="PS50928"/>
    </source>
</evidence>
<dbReference type="AlphaFoldDB" id="A0A6N1VDZ4"/>
<evidence type="ECO:0000256" key="5">
    <source>
        <dbReference type="ARBA" id="ARBA00022989"/>
    </source>
</evidence>
<evidence type="ECO:0000256" key="1">
    <source>
        <dbReference type="ARBA" id="ARBA00004651"/>
    </source>
</evidence>
<feature type="transmembrane region" description="Helical" evidence="7">
    <location>
        <begin position="172"/>
        <end position="191"/>
    </location>
</feature>
<dbReference type="PROSITE" id="PS50928">
    <property type="entry name" value="ABC_TM1"/>
    <property type="match status" value="1"/>
</dbReference>
<dbReference type="InterPro" id="IPR035906">
    <property type="entry name" value="MetI-like_sf"/>
</dbReference>
<keyword evidence="6 7" id="KW-0472">Membrane</keyword>
<dbReference type="KEGG" id="orm:HTY61_12000"/>
<feature type="transmembrane region" description="Helical" evidence="7">
    <location>
        <begin position="140"/>
        <end position="160"/>
    </location>
</feature>